<dbReference type="PATRIC" id="fig|1116472.3.peg.2046"/>
<dbReference type="eggNOG" id="COG0436">
    <property type="taxonomic scope" value="Bacteria"/>
</dbReference>
<dbReference type="InterPro" id="IPR004839">
    <property type="entry name" value="Aminotransferase_I/II_large"/>
</dbReference>
<dbReference type="GO" id="GO:0030170">
    <property type="term" value="F:pyridoxal phosphate binding"/>
    <property type="evidence" value="ECO:0007669"/>
    <property type="project" value="InterPro"/>
</dbReference>
<dbReference type="Proteomes" id="UP000017842">
    <property type="component" value="Unassembled WGS sequence"/>
</dbReference>
<dbReference type="EC" id="2.6.1.-" evidence="6"/>
<proteinExistence type="inferred from homology"/>
<protein>
    <recommendedName>
        <fullName evidence="6">Aminotransferase</fullName>
        <ecNumber evidence="6">2.6.1.-</ecNumber>
    </recommendedName>
</protein>
<organism evidence="8 9">
    <name type="scientific">Methyloglobulus morosus KoM1</name>
    <dbReference type="NCBI Taxonomy" id="1116472"/>
    <lineage>
        <taxon>Bacteria</taxon>
        <taxon>Pseudomonadati</taxon>
        <taxon>Pseudomonadota</taxon>
        <taxon>Gammaproteobacteria</taxon>
        <taxon>Methylococcales</taxon>
        <taxon>Methylococcaceae</taxon>
        <taxon>Methyloglobulus</taxon>
    </lineage>
</organism>
<dbReference type="InterPro" id="IPR015424">
    <property type="entry name" value="PyrdxlP-dep_Trfase"/>
</dbReference>
<dbReference type="InterPro" id="IPR004838">
    <property type="entry name" value="NHTrfase_class1_PyrdxlP-BS"/>
</dbReference>
<comment type="caution">
    <text evidence="8">The sequence shown here is derived from an EMBL/GenBank/DDBJ whole genome shotgun (WGS) entry which is preliminary data.</text>
</comment>
<keyword evidence="5" id="KW-0663">Pyridoxal phosphate</keyword>
<dbReference type="AlphaFoldDB" id="V5C5Y1"/>
<dbReference type="InterPro" id="IPR015421">
    <property type="entry name" value="PyrdxlP-dep_Trfase_major"/>
</dbReference>
<dbReference type="Gene3D" id="3.90.1150.10">
    <property type="entry name" value="Aspartate Aminotransferase, domain 1"/>
    <property type="match status" value="1"/>
</dbReference>
<evidence type="ECO:0000256" key="6">
    <source>
        <dbReference type="RuleBase" id="RU000481"/>
    </source>
</evidence>
<dbReference type="PANTHER" id="PTHR46383">
    <property type="entry name" value="ASPARTATE AMINOTRANSFERASE"/>
    <property type="match status" value="1"/>
</dbReference>
<dbReference type="PANTHER" id="PTHR46383:SF1">
    <property type="entry name" value="ASPARTATE AMINOTRANSFERASE"/>
    <property type="match status" value="1"/>
</dbReference>
<feature type="domain" description="Aminotransferase class I/classII large" evidence="7">
    <location>
        <begin position="32"/>
        <end position="389"/>
    </location>
</feature>
<keyword evidence="3 6" id="KW-0032">Aminotransferase</keyword>
<comment type="cofactor">
    <cofactor evidence="1 6">
        <name>pyridoxal 5'-phosphate</name>
        <dbReference type="ChEBI" id="CHEBI:597326"/>
    </cofactor>
</comment>
<dbReference type="FunFam" id="3.40.640.10:FF:000033">
    <property type="entry name" value="Aspartate aminotransferase"/>
    <property type="match status" value="1"/>
</dbReference>
<dbReference type="STRING" id="1116472.MGMO_68c00020"/>
<dbReference type="InterPro" id="IPR015422">
    <property type="entry name" value="PyrdxlP-dep_Trfase_small"/>
</dbReference>
<dbReference type="InterPro" id="IPR050596">
    <property type="entry name" value="AspAT/PAT-like"/>
</dbReference>
<dbReference type="SUPFAM" id="SSF53383">
    <property type="entry name" value="PLP-dependent transferases"/>
    <property type="match status" value="1"/>
</dbReference>
<sequence length="393" mass="42436">MTIALSDRVKSVKPSPTLAITARAAAMRAAGKDIIGLGAGEPDMDTPDHIKAAAVKALDNGFTKYTAVDGTPGLKKAIIAKFKNDNGLDYTPKQILVSCGGKQSSYNLCQALLNPGDEVIIPAPYWVSYPDMVLLADGVPVIIETTQAQRFKITPEQLRKAITPKTRLIFINSPSNPSGIAYSLDELKALGDVLKAFPDIIIATDDMYEHILWESGTFVNILNAHPDLYGRTVVMNGVSKAYSMTGWRIGYAGGPEELIEAMCTIQSQSTSNPTSISQVAAETALTGDQGFIDRMCIEFKKRHDYVVSELNTIDGVECIPTDGTFYVFPNVQKLIEQLDGVEDDLGFSEYLIEKAGVALVPGSAFGCPGHIRISIATSMANLEKALERIKKAI</sequence>
<evidence type="ECO:0000313" key="8">
    <source>
        <dbReference type="EMBL" id="ESS72153.1"/>
    </source>
</evidence>
<evidence type="ECO:0000313" key="9">
    <source>
        <dbReference type="Proteomes" id="UP000017842"/>
    </source>
</evidence>
<gene>
    <name evidence="8" type="primary">aatA</name>
    <name evidence="8" type="ORF">MGMO_68c00020</name>
</gene>
<accession>V5C5Y1</accession>
<dbReference type="CDD" id="cd00609">
    <property type="entry name" value="AAT_like"/>
    <property type="match status" value="1"/>
</dbReference>
<dbReference type="OrthoDB" id="9803354at2"/>
<evidence type="ECO:0000256" key="2">
    <source>
        <dbReference type="ARBA" id="ARBA00007441"/>
    </source>
</evidence>
<evidence type="ECO:0000256" key="4">
    <source>
        <dbReference type="ARBA" id="ARBA00022679"/>
    </source>
</evidence>
<keyword evidence="9" id="KW-1185">Reference proteome</keyword>
<evidence type="ECO:0000256" key="1">
    <source>
        <dbReference type="ARBA" id="ARBA00001933"/>
    </source>
</evidence>
<evidence type="ECO:0000259" key="7">
    <source>
        <dbReference type="Pfam" id="PF00155"/>
    </source>
</evidence>
<reference evidence="8 9" key="1">
    <citation type="journal article" date="2013" name="Genome Announc.">
        <title>Draft Genome Sequence of the Methanotrophic Gammaproteobacterium Methyloglobulus morosus DSM 22980 Strain KoM1.</title>
        <authorList>
            <person name="Poehlein A."/>
            <person name="Deutzmann J.S."/>
            <person name="Daniel R."/>
            <person name="Simeonova D.D."/>
        </authorList>
    </citation>
    <scope>NUCLEOTIDE SEQUENCE [LARGE SCALE GENOMIC DNA]</scope>
    <source>
        <strain evidence="8 9">KoM1</strain>
    </source>
</reference>
<name>V5C5Y1_9GAMM</name>
<dbReference type="RefSeq" id="WP_023494805.1">
    <property type="nucleotide sequence ID" value="NZ_AYLO01000065.1"/>
</dbReference>
<dbReference type="GO" id="GO:0008483">
    <property type="term" value="F:transaminase activity"/>
    <property type="evidence" value="ECO:0007669"/>
    <property type="project" value="UniProtKB-KW"/>
</dbReference>
<dbReference type="GO" id="GO:0006520">
    <property type="term" value="P:amino acid metabolic process"/>
    <property type="evidence" value="ECO:0007669"/>
    <property type="project" value="InterPro"/>
</dbReference>
<keyword evidence="4 6" id="KW-0808">Transferase</keyword>
<evidence type="ECO:0000256" key="3">
    <source>
        <dbReference type="ARBA" id="ARBA00022576"/>
    </source>
</evidence>
<dbReference type="EMBL" id="AYLO01000065">
    <property type="protein sequence ID" value="ESS72153.1"/>
    <property type="molecule type" value="Genomic_DNA"/>
</dbReference>
<dbReference type="Gene3D" id="3.40.640.10">
    <property type="entry name" value="Type I PLP-dependent aspartate aminotransferase-like (Major domain)"/>
    <property type="match status" value="1"/>
</dbReference>
<comment type="similarity">
    <text evidence="2 6">Belongs to the class-I pyridoxal-phosphate-dependent aminotransferase family.</text>
</comment>
<evidence type="ECO:0000256" key="5">
    <source>
        <dbReference type="ARBA" id="ARBA00022898"/>
    </source>
</evidence>
<dbReference type="Pfam" id="PF00155">
    <property type="entry name" value="Aminotran_1_2"/>
    <property type="match status" value="1"/>
</dbReference>
<dbReference type="PROSITE" id="PS00105">
    <property type="entry name" value="AA_TRANSFER_CLASS_1"/>
    <property type="match status" value="1"/>
</dbReference>